<sequence>MASLTPGVLLKLLQSINSNIKVCGEHRSVLLQVISIVPALTGSELFPDHGFFIKVSDSSHSTYVALSKDDNDLILMNKLQLGQFFYVDRIKAGTPVPVLVGVRPIPGRHLFVGSPKDLMNMLEPSETPSSNNDQEGIKTAKSSEVSEASSRDESPRHKIVIKEEKVVVQSRYMQGVAGSNSNSKKSGIDSSLSNNSNGSKASRIETVGESGNSKKGGADSSMTSSTNEINVAEIASSRKIGTDSSFRSSNGNKANGNENVEEITSSKTSGTDSSLSSSINGSKVNQSETVGEITNFKKSGTDWSLRSRNWSKANRNEDVGEITNSEKTGTDSSLSSNTRSRTNRNENVEEITNSKKCGTDTNWSSNTNEAKAKAKANRNENVAETMKVGLSKSKEEPKAQELYKSGLPMRPRTPRILSDEPPRAKPDQVAEINTKKTNIKETLIDSKGKLEHLNIFSSNRDRNSQHDGILWDSLPTSLMKSGKVILKRRNLASIVAMEAQREASTAAAIVRCLSMFADLCSSASTDDPHISLTKFFALHRLIDQANVSYLKSKGTSQIVPINSSTSPDERPSKLGPCSTYSTSRNIMKSPIPRPSTEIISVNARVEWARGSGAKDMQQVKEILQKETQTWFLKFLEGALSTGFCVDAARDKKQKTAEDAEDHQAGERNPMTIGLLSHYCNLRLLMTGWIS</sequence>
<dbReference type="Pfam" id="PF06075">
    <property type="entry name" value="DUF936"/>
    <property type="match status" value="1"/>
</dbReference>
<feature type="compositionally biased region" description="Polar residues" evidence="1">
    <location>
        <begin position="242"/>
        <end position="258"/>
    </location>
</feature>
<dbReference type="InterPro" id="IPR049172">
    <property type="entry name" value="DUF6857_pln"/>
</dbReference>
<feature type="region of interest" description="Disordered" evidence="1">
    <location>
        <begin position="316"/>
        <end position="381"/>
    </location>
</feature>
<feature type="compositionally biased region" description="Low complexity" evidence="1">
    <location>
        <begin position="330"/>
        <end position="340"/>
    </location>
</feature>
<dbReference type="InterPro" id="IPR048297">
    <property type="entry name" value="DUF936_dom_pln"/>
</dbReference>
<reference evidence="4 5" key="1">
    <citation type="submission" date="2024-01" db="EMBL/GenBank/DDBJ databases">
        <title>Genome assemblies of Stephania.</title>
        <authorList>
            <person name="Yang L."/>
        </authorList>
    </citation>
    <scope>NUCLEOTIDE SEQUENCE [LARGE SCALE GENOMIC DNA]</scope>
    <source>
        <strain evidence="4">YNDBR</strain>
        <tissue evidence="4">Leaf</tissue>
    </source>
</reference>
<evidence type="ECO:0000259" key="2">
    <source>
        <dbReference type="Pfam" id="PF06075"/>
    </source>
</evidence>
<dbReference type="Proteomes" id="UP001420932">
    <property type="component" value="Unassembled WGS sequence"/>
</dbReference>
<dbReference type="AlphaFoldDB" id="A0AAP0ETY4"/>
<feature type="compositionally biased region" description="Polar residues" evidence="1">
    <location>
        <begin position="177"/>
        <end position="200"/>
    </location>
</feature>
<keyword evidence="5" id="KW-1185">Reference proteome</keyword>
<organism evidence="4 5">
    <name type="scientific">Stephania yunnanensis</name>
    <dbReference type="NCBI Taxonomy" id="152371"/>
    <lineage>
        <taxon>Eukaryota</taxon>
        <taxon>Viridiplantae</taxon>
        <taxon>Streptophyta</taxon>
        <taxon>Embryophyta</taxon>
        <taxon>Tracheophyta</taxon>
        <taxon>Spermatophyta</taxon>
        <taxon>Magnoliopsida</taxon>
        <taxon>Ranunculales</taxon>
        <taxon>Menispermaceae</taxon>
        <taxon>Menispermoideae</taxon>
        <taxon>Cissampelideae</taxon>
        <taxon>Stephania</taxon>
    </lineage>
</organism>
<feature type="domain" description="DUF6857" evidence="3">
    <location>
        <begin position="563"/>
        <end position="652"/>
    </location>
</feature>
<name>A0AAP0ETY4_9MAGN</name>
<evidence type="ECO:0000259" key="3">
    <source>
        <dbReference type="Pfam" id="PF21647"/>
    </source>
</evidence>
<dbReference type="InterPro" id="IPR010341">
    <property type="entry name" value="DUF936_pln"/>
</dbReference>
<dbReference type="PANTHER" id="PTHR31928:SF2">
    <property type="entry name" value="EXPRESSED PROTEIN"/>
    <property type="match status" value="1"/>
</dbReference>
<feature type="region of interest" description="Disordered" evidence="1">
    <location>
        <begin position="559"/>
        <end position="579"/>
    </location>
</feature>
<feature type="domain" description="DUF6857" evidence="3">
    <location>
        <begin position="461"/>
        <end position="548"/>
    </location>
</feature>
<evidence type="ECO:0000313" key="5">
    <source>
        <dbReference type="Proteomes" id="UP001420932"/>
    </source>
</evidence>
<protein>
    <submittedName>
        <fullName evidence="4">Uncharacterized protein</fullName>
    </submittedName>
</protein>
<dbReference type="EMBL" id="JBBNAF010000011">
    <property type="protein sequence ID" value="KAK9099580.1"/>
    <property type="molecule type" value="Genomic_DNA"/>
</dbReference>
<feature type="region of interest" description="Disordered" evidence="1">
    <location>
        <begin position="118"/>
        <end position="162"/>
    </location>
</feature>
<accession>A0AAP0ETY4</accession>
<feature type="region of interest" description="Disordered" evidence="1">
    <location>
        <begin position="240"/>
        <end position="287"/>
    </location>
</feature>
<evidence type="ECO:0000313" key="4">
    <source>
        <dbReference type="EMBL" id="KAK9099580.1"/>
    </source>
</evidence>
<proteinExistence type="predicted"/>
<feature type="compositionally biased region" description="Low complexity" evidence="1">
    <location>
        <begin position="265"/>
        <end position="278"/>
    </location>
</feature>
<feature type="compositionally biased region" description="Basic and acidic residues" evidence="1">
    <location>
        <begin position="149"/>
        <end position="162"/>
    </location>
</feature>
<dbReference type="Pfam" id="PF21647">
    <property type="entry name" value="DUF6857"/>
    <property type="match status" value="2"/>
</dbReference>
<feature type="domain" description="DUF936" evidence="2">
    <location>
        <begin position="4"/>
        <end position="119"/>
    </location>
</feature>
<gene>
    <name evidence="4" type="ORF">Syun_026625</name>
</gene>
<dbReference type="PANTHER" id="PTHR31928">
    <property type="entry name" value="EXPRESSED PROTEIN"/>
    <property type="match status" value="1"/>
</dbReference>
<feature type="compositionally biased region" description="Polar residues" evidence="1">
    <location>
        <begin position="350"/>
        <end position="365"/>
    </location>
</feature>
<evidence type="ECO:0000256" key="1">
    <source>
        <dbReference type="SAM" id="MobiDB-lite"/>
    </source>
</evidence>
<comment type="caution">
    <text evidence="4">The sequence shown here is derived from an EMBL/GenBank/DDBJ whole genome shotgun (WGS) entry which is preliminary data.</text>
</comment>
<feature type="region of interest" description="Disordered" evidence="1">
    <location>
        <begin position="174"/>
        <end position="226"/>
    </location>
</feature>
<feature type="compositionally biased region" description="Polar residues" evidence="1">
    <location>
        <begin position="126"/>
        <end position="148"/>
    </location>
</feature>